<dbReference type="EMBL" id="VTTN01000012">
    <property type="protein sequence ID" value="KAA0593124.1"/>
    <property type="molecule type" value="Genomic_DNA"/>
</dbReference>
<keyword evidence="1" id="KW-1133">Transmembrane helix</keyword>
<reference evidence="2 3" key="1">
    <citation type="submission" date="2019-08" db="EMBL/GenBank/DDBJ databases">
        <authorList>
            <person name="Grouzdev D."/>
            <person name="Tikhonova E."/>
            <person name="Kravchenko I."/>
        </authorList>
    </citation>
    <scope>NUCLEOTIDE SEQUENCE [LARGE SCALE GENOMIC DNA]</scope>
    <source>
        <strain evidence="2 3">59b</strain>
    </source>
</reference>
<keyword evidence="1" id="KW-0472">Membrane</keyword>
<dbReference type="AlphaFoldDB" id="A0A5A9GHD1"/>
<evidence type="ECO:0000256" key="1">
    <source>
        <dbReference type="SAM" id="Phobius"/>
    </source>
</evidence>
<feature type="transmembrane region" description="Helical" evidence="1">
    <location>
        <begin position="41"/>
        <end position="59"/>
    </location>
</feature>
<gene>
    <name evidence="2" type="ORF">FZ942_24600</name>
</gene>
<keyword evidence="1" id="KW-0812">Transmembrane</keyword>
<evidence type="ECO:0000313" key="2">
    <source>
        <dbReference type="EMBL" id="KAA0593124.1"/>
    </source>
</evidence>
<feature type="transmembrane region" description="Helical" evidence="1">
    <location>
        <begin position="7"/>
        <end position="29"/>
    </location>
</feature>
<dbReference type="Proteomes" id="UP000324927">
    <property type="component" value="Unassembled WGS sequence"/>
</dbReference>
<sequence length="386" mass="41496">MNWDKAGCILMAGVGGTLPTLARLAGYYSQSTAGPAPGADIYIALGLYFLLGSIVCIGLQQFSLREAMTVGVSAPAIITGFINGQNQPIAKKDDSFTPPKEIVVPAKSNPNSTGWLEFFAPSAYAAQTSLERAVTETPTASPTGVRSVIFKIRQDVGLPPVSISLGAANSGDSQYKVNGAMRFQGIARLDTNAISQQFLPSMFDRIVVSAGERTSNILALPRDTEISKVCVFVDLLPGNDFTWGLGAPRQGRIQDAILTLEPIGEDPCRLNDLIEGIDGNEADARKRAVATIISDYKDRPEVVERALLLLKPERFDRLSGNGRVNLYYLLSQLSDTAWTKELIQKARDGLASVEDRAKNGPVAIGPQAAQGMENLRKRLDIIASSK</sequence>
<accession>A0A5A9GHD1</accession>
<dbReference type="RefSeq" id="WP_149233722.1">
    <property type="nucleotide sequence ID" value="NZ_JALJXJ010000013.1"/>
</dbReference>
<organism evidence="2 3">
    <name type="scientific">Azospirillum lipoferum</name>
    <dbReference type="NCBI Taxonomy" id="193"/>
    <lineage>
        <taxon>Bacteria</taxon>
        <taxon>Pseudomonadati</taxon>
        <taxon>Pseudomonadota</taxon>
        <taxon>Alphaproteobacteria</taxon>
        <taxon>Rhodospirillales</taxon>
        <taxon>Azospirillaceae</taxon>
        <taxon>Azospirillum</taxon>
    </lineage>
</organism>
<keyword evidence="3" id="KW-1185">Reference proteome</keyword>
<proteinExistence type="predicted"/>
<dbReference type="OrthoDB" id="8159052at2"/>
<name>A0A5A9GHD1_AZOLI</name>
<protein>
    <submittedName>
        <fullName evidence="2">Uncharacterized protein</fullName>
    </submittedName>
</protein>
<evidence type="ECO:0000313" key="3">
    <source>
        <dbReference type="Proteomes" id="UP000324927"/>
    </source>
</evidence>
<comment type="caution">
    <text evidence="2">The sequence shown here is derived from an EMBL/GenBank/DDBJ whole genome shotgun (WGS) entry which is preliminary data.</text>
</comment>